<dbReference type="PROSITE" id="PS00109">
    <property type="entry name" value="PROTEIN_KINASE_TYR"/>
    <property type="match status" value="1"/>
</dbReference>
<dbReference type="GO" id="GO:0004672">
    <property type="term" value="F:protein kinase activity"/>
    <property type="evidence" value="ECO:0007669"/>
    <property type="project" value="InterPro"/>
</dbReference>
<dbReference type="Gene3D" id="1.10.510.10">
    <property type="entry name" value="Transferase(Phosphotransferase) domain 1"/>
    <property type="match status" value="1"/>
</dbReference>
<dbReference type="AlphaFoldDB" id="A0A8H3GPE1"/>
<accession>A0A8H3GPE1</accession>
<dbReference type="InterPro" id="IPR008266">
    <property type="entry name" value="Tyr_kinase_AS"/>
</dbReference>
<dbReference type="SUPFAM" id="SSF56112">
    <property type="entry name" value="Protein kinase-like (PK-like)"/>
    <property type="match status" value="1"/>
</dbReference>
<feature type="region of interest" description="Disordered" evidence="1">
    <location>
        <begin position="288"/>
        <end position="309"/>
    </location>
</feature>
<organism evidence="3 4">
    <name type="scientific">Rhizoctonia solani</name>
    <dbReference type="NCBI Taxonomy" id="456999"/>
    <lineage>
        <taxon>Eukaryota</taxon>
        <taxon>Fungi</taxon>
        <taxon>Dikarya</taxon>
        <taxon>Basidiomycota</taxon>
        <taxon>Agaricomycotina</taxon>
        <taxon>Agaricomycetes</taxon>
        <taxon>Cantharellales</taxon>
        <taxon>Ceratobasidiaceae</taxon>
        <taxon>Rhizoctonia</taxon>
    </lineage>
</organism>
<feature type="domain" description="Fungal-type protein kinase" evidence="2">
    <location>
        <begin position="596"/>
        <end position="633"/>
    </location>
</feature>
<dbReference type="PANTHER" id="PTHR38248">
    <property type="entry name" value="FUNK1 6"/>
    <property type="match status" value="1"/>
</dbReference>
<dbReference type="Pfam" id="PF17667">
    <property type="entry name" value="Pkinase_fungal"/>
    <property type="match status" value="3"/>
</dbReference>
<feature type="domain" description="Fungal-type protein kinase" evidence="2">
    <location>
        <begin position="314"/>
        <end position="496"/>
    </location>
</feature>
<sequence>MGDTPVENEIYENLFHDPGFFERFLPGPSTKLDNIIKYCRRTNVYARRANSWNPAQRGTRRSGAEPPLLKFLNTIIRGTHATNSSDHSVAPALFIDWPAENVSTDIQKHQLPDYLLFDGVSQDWSGVRTAIKLMSQPGHRKMGMVHLARYAKTIFSHQLHRRHIYHLMICGTEATFVRFDRAGVLYSPVIDLCQDAEAFIRALASLMMLDRASEGFDPLFSTKRSGDNLIVYYLDLPHDAIPSESGSDNRKSPTRKFQVREILCHGSDIVGGATTVLLLRNVLEPPEPKVRSMPTRKGKRKRADVAPAEEERIGDTTYIMKMVWRDPREAKESDLFKMTDGMYGLAQHVWARDASRQCTCAEPKEDCTTCVVEVGHIEGLEVCDVLSDLVFSKKEFNPKGDNKEGPELDTSEYRPATRRRLRLVYSYLLMSSVGVPVEDAETPRQYMNAVLDAFLGYWRLFNLGYIHRDISSGNILVLNPEQAFHRREWNEPITDLSDIQDEEIKKSEQKLREVVARLDRDPTGILIDFSFCVRHSGPTPVETKSEVEFHGTRKRVSQMSDFNGRKRRRLNMTKSYAFRDTSEPLSDYGEEVPEIDFRTGTSQFMSASVLGSTFGKPYRHSYLDDLESFFWLVYLGAVGHTDGDRELNMYQAHELAVFDDPDMKKLAKFKARVIDQYTRMSFRLDLYDNSWSKSYAFRKVLLELEEFFRDVWNQKDPGMTPVEAFGKMADVLLSAVGH</sequence>
<dbReference type="InterPro" id="IPR040976">
    <property type="entry name" value="Pkinase_fungal"/>
</dbReference>
<evidence type="ECO:0000256" key="1">
    <source>
        <dbReference type="SAM" id="MobiDB-lite"/>
    </source>
</evidence>
<comment type="caution">
    <text evidence="3">The sequence shown here is derived from an EMBL/GenBank/DDBJ whole genome shotgun (WGS) entry which is preliminary data.</text>
</comment>
<gene>
    <name evidence="3" type="ORF">RDB_LOCUS97451</name>
</gene>
<protein>
    <recommendedName>
        <fullName evidence="2">Fungal-type protein kinase domain-containing protein</fullName>
    </recommendedName>
</protein>
<evidence type="ECO:0000313" key="3">
    <source>
        <dbReference type="EMBL" id="CAE6465193.1"/>
    </source>
</evidence>
<evidence type="ECO:0000259" key="2">
    <source>
        <dbReference type="Pfam" id="PF17667"/>
    </source>
</evidence>
<dbReference type="InterPro" id="IPR011009">
    <property type="entry name" value="Kinase-like_dom_sf"/>
</dbReference>
<dbReference type="Proteomes" id="UP000663888">
    <property type="component" value="Unassembled WGS sequence"/>
</dbReference>
<feature type="domain" description="Fungal-type protein kinase" evidence="2">
    <location>
        <begin position="121"/>
        <end position="277"/>
    </location>
</feature>
<proteinExistence type="predicted"/>
<dbReference type="EMBL" id="CAJMWX010001071">
    <property type="protein sequence ID" value="CAE6465193.1"/>
    <property type="molecule type" value="Genomic_DNA"/>
</dbReference>
<evidence type="ECO:0000313" key="4">
    <source>
        <dbReference type="Proteomes" id="UP000663888"/>
    </source>
</evidence>
<name>A0A8H3GPE1_9AGAM</name>
<dbReference type="PANTHER" id="PTHR38248:SF2">
    <property type="entry name" value="FUNK1 11"/>
    <property type="match status" value="1"/>
</dbReference>
<reference evidence="3" key="1">
    <citation type="submission" date="2021-01" db="EMBL/GenBank/DDBJ databases">
        <authorList>
            <person name="Kaushik A."/>
        </authorList>
    </citation>
    <scope>NUCLEOTIDE SEQUENCE</scope>
    <source>
        <strain evidence="3">AG4-R118</strain>
    </source>
</reference>